<feature type="transmembrane region" description="Helical" evidence="8">
    <location>
        <begin position="258"/>
        <end position="281"/>
    </location>
</feature>
<dbReference type="RefSeq" id="WP_057828417.1">
    <property type="nucleotide sequence ID" value="NZ_AYZE01000008.1"/>
</dbReference>
<dbReference type="PANTHER" id="PTHR43394:SF1">
    <property type="entry name" value="ATP-BINDING CASSETTE SUB-FAMILY B MEMBER 10, MITOCHONDRIAL"/>
    <property type="match status" value="1"/>
</dbReference>
<feature type="transmembrane region" description="Helical" evidence="8">
    <location>
        <begin position="32"/>
        <end position="51"/>
    </location>
</feature>
<dbReference type="GO" id="GO:0016887">
    <property type="term" value="F:ATP hydrolysis activity"/>
    <property type="evidence" value="ECO:0007669"/>
    <property type="project" value="InterPro"/>
</dbReference>
<dbReference type="Gene3D" id="1.20.1560.10">
    <property type="entry name" value="ABC transporter type 1, transmembrane domain"/>
    <property type="match status" value="1"/>
</dbReference>
<dbReference type="InterPro" id="IPR036640">
    <property type="entry name" value="ABC1_TM_sf"/>
</dbReference>
<proteinExistence type="predicted"/>
<evidence type="ECO:0000256" key="7">
    <source>
        <dbReference type="ARBA" id="ARBA00023136"/>
    </source>
</evidence>
<keyword evidence="7 8" id="KW-0472">Membrane</keyword>
<keyword evidence="2" id="KW-0813">Transport</keyword>
<evidence type="ECO:0000256" key="1">
    <source>
        <dbReference type="ARBA" id="ARBA00004651"/>
    </source>
</evidence>
<organism evidence="11 12">
    <name type="scientific">Liquorilactobacillus cacaonum DSM 21116</name>
    <dbReference type="NCBI Taxonomy" id="1423729"/>
    <lineage>
        <taxon>Bacteria</taxon>
        <taxon>Bacillati</taxon>
        <taxon>Bacillota</taxon>
        <taxon>Bacilli</taxon>
        <taxon>Lactobacillales</taxon>
        <taxon>Lactobacillaceae</taxon>
        <taxon>Liquorilactobacillus</taxon>
    </lineage>
</organism>
<sequence length="596" mass="68093">MEKKSAWAKSMSLKEQFIVLKRLLPFAMKFKLQFFTAISFAAVLSVINILLPKLLQYYMDHFLTTKNATLNIMFFFAGIYFLGTIIKALTQFVQNFCYAMGSERTLELIRVKLFTKLHRLGMRYFDQVPAGSIVSRVTNDTKTLFDFWMLFLTLLVASFSSISAFVAMYFTNAKLALIVLLFLPIVVAVIVYYQLYSSKIYRQMREYLSEINAKLSENLLGMSIIQQFRQEKRILREFEITNGDYLNMRVAMIKVNALLLNPVITLLFILSEVVALGAFGISGTTNFVQAGIIYAFLSYLQSFFNPMSDVMNSLTVFQDGMVAGSRILRIMDDATLAPKQEEDSEKRIVEGKIEFENVTFAYEEGKDVLKDINFVVEPGQTIALVGHTGSGKSSTINILMRFYEFAKGIVKIDGTDIRNYSTKELREKIGLVLQDSFLFYGDIASNIRMFDTNISDDQIKKAAEFVHASQFIEKLPRKYHTRVIERGATYSAGEKQLLSFARVIVRNPKILVLDEATANIDTQTELLIQEGLEKMRAGRTTIVIAHRLSTIRDADQILVLDEGKIIERGTHDELLEKKGKYYEMYQLQTSQKRLNN</sequence>
<feature type="domain" description="ABC transmembrane type-1" evidence="10">
    <location>
        <begin position="35"/>
        <end position="319"/>
    </location>
</feature>
<dbReference type="PROSITE" id="PS50893">
    <property type="entry name" value="ABC_TRANSPORTER_2"/>
    <property type="match status" value="1"/>
</dbReference>
<evidence type="ECO:0000256" key="4">
    <source>
        <dbReference type="ARBA" id="ARBA00022741"/>
    </source>
</evidence>
<feature type="domain" description="ABC transporter" evidence="9">
    <location>
        <begin position="353"/>
        <end position="587"/>
    </location>
</feature>
<dbReference type="InterPro" id="IPR017871">
    <property type="entry name" value="ABC_transporter-like_CS"/>
</dbReference>
<keyword evidence="3 8" id="KW-0812">Transmembrane</keyword>
<comment type="subcellular location">
    <subcellularLocation>
        <location evidence="1">Cell membrane</location>
        <topology evidence="1">Multi-pass membrane protein</topology>
    </subcellularLocation>
</comment>
<evidence type="ECO:0000256" key="8">
    <source>
        <dbReference type="SAM" id="Phobius"/>
    </source>
</evidence>
<evidence type="ECO:0000256" key="6">
    <source>
        <dbReference type="ARBA" id="ARBA00022989"/>
    </source>
</evidence>
<dbReference type="OrthoDB" id="9770415at2"/>
<dbReference type="GO" id="GO:0015421">
    <property type="term" value="F:ABC-type oligopeptide transporter activity"/>
    <property type="evidence" value="ECO:0007669"/>
    <property type="project" value="TreeGrafter"/>
</dbReference>
<feature type="transmembrane region" description="Helical" evidence="8">
    <location>
        <begin position="71"/>
        <end position="90"/>
    </location>
</feature>
<evidence type="ECO:0000256" key="5">
    <source>
        <dbReference type="ARBA" id="ARBA00022840"/>
    </source>
</evidence>
<evidence type="ECO:0000259" key="9">
    <source>
        <dbReference type="PROSITE" id="PS50893"/>
    </source>
</evidence>
<dbReference type="PATRIC" id="fig|1423729.3.peg.119"/>
<keyword evidence="5" id="KW-0067">ATP-binding</keyword>
<dbReference type="InterPro" id="IPR003439">
    <property type="entry name" value="ABC_transporter-like_ATP-bd"/>
</dbReference>
<dbReference type="Gene3D" id="3.40.50.300">
    <property type="entry name" value="P-loop containing nucleotide triphosphate hydrolases"/>
    <property type="match status" value="1"/>
</dbReference>
<dbReference type="PANTHER" id="PTHR43394">
    <property type="entry name" value="ATP-DEPENDENT PERMEASE MDL1, MITOCHONDRIAL"/>
    <property type="match status" value="1"/>
</dbReference>
<feature type="transmembrane region" description="Helical" evidence="8">
    <location>
        <begin position="175"/>
        <end position="195"/>
    </location>
</feature>
<reference evidence="11 12" key="1">
    <citation type="journal article" date="2015" name="Genome Announc.">
        <title>Expanding the biotechnology potential of lactobacilli through comparative genomics of 213 strains and associated genera.</title>
        <authorList>
            <person name="Sun Z."/>
            <person name="Harris H.M."/>
            <person name="McCann A."/>
            <person name="Guo C."/>
            <person name="Argimon S."/>
            <person name="Zhang W."/>
            <person name="Yang X."/>
            <person name="Jeffery I.B."/>
            <person name="Cooney J.C."/>
            <person name="Kagawa T.F."/>
            <person name="Liu W."/>
            <person name="Song Y."/>
            <person name="Salvetti E."/>
            <person name="Wrobel A."/>
            <person name="Rasinkangas P."/>
            <person name="Parkhill J."/>
            <person name="Rea M.C."/>
            <person name="O'Sullivan O."/>
            <person name="Ritari J."/>
            <person name="Douillard F.P."/>
            <person name="Paul Ross R."/>
            <person name="Yang R."/>
            <person name="Briner A.E."/>
            <person name="Felis G.E."/>
            <person name="de Vos W.M."/>
            <person name="Barrangou R."/>
            <person name="Klaenhammer T.R."/>
            <person name="Caufield P.W."/>
            <person name="Cui Y."/>
            <person name="Zhang H."/>
            <person name="O'Toole P.W."/>
        </authorList>
    </citation>
    <scope>NUCLEOTIDE SEQUENCE [LARGE SCALE GENOMIC DNA]</scope>
    <source>
        <strain evidence="11 12">DSM 21116</strain>
    </source>
</reference>
<evidence type="ECO:0000313" key="11">
    <source>
        <dbReference type="EMBL" id="KRM91937.1"/>
    </source>
</evidence>
<comment type="caution">
    <text evidence="11">The sequence shown here is derived from an EMBL/GenBank/DDBJ whole genome shotgun (WGS) entry which is preliminary data.</text>
</comment>
<keyword evidence="12" id="KW-1185">Reference proteome</keyword>
<dbReference type="SUPFAM" id="SSF90123">
    <property type="entry name" value="ABC transporter transmembrane region"/>
    <property type="match status" value="1"/>
</dbReference>
<dbReference type="FunFam" id="3.40.50.300:FF:000287">
    <property type="entry name" value="Multidrug ABC transporter ATP-binding protein"/>
    <property type="match status" value="1"/>
</dbReference>
<dbReference type="InterPro" id="IPR011527">
    <property type="entry name" value="ABC1_TM_dom"/>
</dbReference>
<dbReference type="STRING" id="1423729.FC80_GL000116"/>
<dbReference type="CDD" id="cd18544">
    <property type="entry name" value="ABC_6TM_TmrA_like"/>
    <property type="match status" value="1"/>
</dbReference>
<dbReference type="GO" id="GO:0005524">
    <property type="term" value="F:ATP binding"/>
    <property type="evidence" value="ECO:0007669"/>
    <property type="project" value="UniProtKB-KW"/>
</dbReference>
<dbReference type="Pfam" id="PF00664">
    <property type="entry name" value="ABC_membrane"/>
    <property type="match status" value="1"/>
</dbReference>
<dbReference type="SMART" id="SM00382">
    <property type="entry name" value="AAA"/>
    <property type="match status" value="1"/>
</dbReference>
<dbReference type="SUPFAM" id="SSF52540">
    <property type="entry name" value="P-loop containing nucleoside triphosphate hydrolases"/>
    <property type="match status" value="1"/>
</dbReference>
<evidence type="ECO:0000259" key="10">
    <source>
        <dbReference type="PROSITE" id="PS50929"/>
    </source>
</evidence>
<accession>A0A0R2CK20</accession>
<gene>
    <name evidence="11" type="ORF">FC80_GL000116</name>
</gene>
<protein>
    <submittedName>
        <fullName evidence="11">ABC transporter</fullName>
    </submittedName>
</protein>
<dbReference type="CDD" id="cd03254">
    <property type="entry name" value="ABCC_Glucan_exporter_like"/>
    <property type="match status" value="1"/>
</dbReference>
<dbReference type="PROSITE" id="PS00211">
    <property type="entry name" value="ABC_TRANSPORTER_1"/>
    <property type="match status" value="1"/>
</dbReference>
<keyword evidence="6 8" id="KW-1133">Transmembrane helix</keyword>
<evidence type="ECO:0000256" key="2">
    <source>
        <dbReference type="ARBA" id="ARBA00022448"/>
    </source>
</evidence>
<feature type="transmembrane region" description="Helical" evidence="8">
    <location>
        <begin position="147"/>
        <end position="169"/>
    </location>
</feature>
<dbReference type="EMBL" id="AYZE01000008">
    <property type="protein sequence ID" value="KRM91937.1"/>
    <property type="molecule type" value="Genomic_DNA"/>
</dbReference>
<name>A0A0R2CK20_9LACO</name>
<dbReference type="Proteomes" id="UP000051131">
    <property type="component" value="Unassembled WGS sequence"/>
</dbReference>
<dbReference type="GO" id="GO:0005886">
    <property type="term" value="C:plasma membrane"/>
    <property type="evidence" value="ECO:0007669"/>
    <property type="project" value="UniProtKB-SubCell"/>
</dbReference>
<dbReference type="PROSITE" id="PS50929">
    <property type="entry name" value="ABC_TM1F"/>
    <property type="match status" value="1"/>
</dbReference>
<dbReference type="Pfam" id="PF00005">
    <property type="entry name" value="ABC_tran"/>
    <property type="match status" value="1"/>
</dbReference>
<evidence type="ECO:0000256" key="3">
    <source>
        <dbReference type="ARBA" id="ARBA00022692"/>
    </source>
</evidence>
<keyword evidence="4" id="KW-0547">Nucleotide-binding</keyword>
<evidence type="ECO:0000313" key="12">
    <source>
        <dbReference type="Proteomes" id="UP000051131"/>
    </source>
</evidence>
<dbReference type="AlphaFoldDB" id="A0A0R2CK20"/>
<dbReference type="InterPro" id="IPR027417">
    <property type="entry name" value="P-loop_NTPase"/>
</dbReference>
<dbReference type="InterPro" id="IPR003593">
    <property type="entry name" value="AAA+_ATPase"/>
</dbReference>
<dbReference type="InterPro" id="IPR039421">
    <property type="entry name" value="Type_1_exporter"/>
</dbReference>